<sequence length="33" mass="3950">MPMPPMTTRLTMTVQKAPFLVFFTPWSVRAYFR</sequence>
<dbReference type="EMBL" id="CYZT01001028">
    <property type="protein sequence ID" value="CUQ39131.1"/>
    <property type="molecule type" value="Genomic_DNA"/>
</dbReference>
<organism evidence="1 2">
    <name type="scientific">Flavonifractor plautii</name>
    <name type="common">Fusobacterium plautii</name>
    <dbReference type="NCBI Taxonomy" id="292800"/>
    <lineage>
        <taxon>Bacteria</taxon>
        <taxon>Bacillati</taxon>
        <taxon>Bacillota</taxon>
        <taxon>Clostridia</taxon>
        <taxon>Eubacteriales</taxon>
        <taxon>Oscillospiraceae</taxon>
        <taxon>Flavonifractor</taxon>
    </lineage>
</organism>
<name>A0A174W0M4_FLAPL</name>
<dbReference type="AlphaFoldDB" id="A0A174W0M4"/>
<proteinExistence type="predicted"/>
<reference evidence="1 2" key="1">
    <citation type="submission" date="2015-09" db="EMBL/GenBank/DDBJ databases">
        <authorList>
            <consortium name="Pathogen Informatics"/>
        </authorList>
    </citation>
    <scope>NUCLEOTIDE SEQUENCE [LARGE SCALE GENOMIC DNA]</scope>
    <source>
        <strain evidence="1 2">2789STDY5608854</strain>
    </source>
</reference>
<evidence type="ECO:0000313" key="2">
    <source>
        <dbReference type="Proteomes" id="UP000095746"/>
    </source>
</evidence>
<gene>
    <name evidence="1" type="ORF">ERS852411_04346</name>
</gene>
<protein>
    <submittedName>
        <fullName evidence="1">Uncharacterized protein</fullName>
    </submittedName>
</protein>
<evidence type="ECO:0000313" key="1">
    <source>
        <dbReference type="EMBL" id="CUQ39131.1"/>
    </source>
</evidence>
<accession>A0A174W0M4</accession>
<dbReference type="Proteomes" id="UP000095746">
    <property type="component" value="Unassembled WGS sequence"/>
</dbReference>